<evidence type="ECO:0000313" key="2">
    <source>
        <dbReference type="EMBL" id="SVA77118.1"/>
    </source>
</evidence>
<feature type="compositionally biased region" description="Acidic residues" evidence="1">
    <location>
        <begin position="77"/>
        <end position="95"/>
    </location>
</feature>
<protein>
    <submittedName>
        <fullName evidence="2">Uncharacterized protein</fullName>
    </submittedName>
</protein>
<proteinExistence type="predicted"/>
<dbReference type="EMBL" id="UINC01018371">
    <property type="protein sequence ID" value="SVA77118.1"/>
    <property type="molecule type" value="Genomic_DNA"/>
</dbReference>
<feature type="region of interest" description="Disordered" evidence="1">
    <location>
        <begin position="67"/>
        <end position="95"/>
    </location>
</feature>
<name>A0A381YJ73_9ZZZZ</name>
<accession>A0A381YJ73</accession>
<reference evidence="2" key="1">
    <citation type="submission" date="2018-05" db="EMBL/GenBank/DDBJ databases">
        <authorList>
            <person name="Lanie J.A."/>
            <person name="Ng W.-L."/>
            <person name="Kazmierczak K.M."/>
            <person name="Andrzejewski T.M."/>
            <person name="Davidsen T.M."/>
            <person name="Wayne K.J."/>
            <person name="Tettelin H."/>
            <person name="Glass J.I."/>
            <person name="Rusch D."/>
            <person name="Podicherti R."/>
            <person name="Tsui H.-C.T."/>
            <person name="Winkler M.E."/>
        </authorList>
    </citation>
    <scope>NUCLEOTIDE SEQUENCE</scope>
</reference>
<organism evidence="2">
    <name type="scientific">marine metagenome</name>
    <dbReference type="NCBI Taxonomy" id="408172"/>
    <lineage>
        <taxon>unclassified sequences</taxon>
        <taxon>metagenomes</taxon>
        <taxon>ecological metagenomes</taxon>
    </lineage>
</organism>
<sequence>MTIVEYTLVDGRTPDWIIDGGHWGNNDANMKLIGTGVEGSIPEGTITYTLEELQTRQLAIHAIEPRKKQPVQADSETVTDDEVNAEVEEWWDARN</sequence>
<evidence type="ECO:0000256" key="1">
    <source>
        <dbReference type="SAM" id="MobiDB-lite"/>
    </source>
</evidence>
<dbReference type="AlphaFoldDB" id="A0A381YJ73"/>
<gene>
    <name evidence="2" type="ORF">METZ01_LOCUS129972</name>
</gene>